<evidence type="ECO:0000259" key="9">
    <source>
        <dbReference type="Pfam" id="PF01431"/>
    </source>
</evidence>
<evidence type="ECO:0000256" key="5">
    <source>
        <dbReference type="ARBA" id="ARBA00022801"/>
    </source>
</evidence>
<evidence type="ECO:0000259" key="10">
    <source>
        <dbReference type="Pfam" id="PF05649"/>
    </source>
</evidence>
<keyword evidence="7" id="KW-0482">Metalloprotease</keyword>
<organism evidence="11 12">
    <name type="scientific">Panagrellus redivivus</name>
    <name type="common">Microworm</name>
    <dbReference type="NCBI Taxonomy" id="6233"/>
    <lineage>
        <taxon>Eukaryota</taxon>
        <taxon>Metazoa</taxon>
        <taxon>Ecdysozoa</taxon>
        <taxon>Nematoda</taxon>
        <taxon>Chromadorea</taxon>
        <taxon>Rhabditida</taxon>
        <taxon>Tylenchina</taxon>
        <taxon>Panagrolaimomorpha</taxon>
        <taxon>Panagrolaimoidea</taxon>
        <taxon>Panagrolaimidae</taxon>
        <taxon>Panagrellus</taxon>
    </lineage>
</organism>
<dbReference type="InterPro" id="IPR018497">
    <property type="entry name" value="Peptidase_M13_C"/>
</dbReference>
<dbReference type="Gene3D" id="1.10.1380.10">
    <property type="entry name" value="Neutral endopeptidase , domain2"/>
    <property type="match status" value="1"/>
</dbReference>
<dbReference type="GO" id="GO:0016485">
    <property type="term" value="P:protein processing"/>
    <property type="evidence" value="ECO:0007669"/>
    <property type="project" value="TreeGrafter"/>
</dbReference>
<comment type="cofactor">
    <cofactor evidence="1">
        <name>Zn(2+)</name>
        <dbReference type="ChEBI" id="CHEBI:29105"/>
    </cofactor>
</comment>
<proteinExistence type="inferred from homology"/>
<dbReference type="InterPro" id="IPR008753">
    <property type="entry name" value="Peptidase_M13_N"/>
</dbReference>
<dbReference type="Gene3D" id="3.40.390.10">
    <property type="entry name" value="Collagenase (Catalytic Domain)"/>
    <property type="match status" value="1"/>
</dbReference>
<reference evidence="11" key="1">
    <citation type="journal article" date="2013" name="Genetics">
        <title>The draft genome and transcriptome of Panagrellus redivivus are shaped by the harsh demands of a free-living lifestyle.</title>
        <authorList>
            <person name="Srinivasan J."/>
            <person name="Dillman A.R."/>
            <person name="Macchietto M.G."/>
            <person name="Heikkinen L."/>
            <person name="Lakso M."/>
            <person name="Fracchia K.M."/>
            <person name="Antoshechkin I."/>
            <person name="Mortazavi A."/>
            <person name="Wong G."/>
            <person name="Sternberg P.W."/>
        </authorList>
    </citation>
    <scope>NUCLEOTIDE SEQUENCE [LARGE SCALE GENOMIC DNA]</scope>
    <source>
        <strain evidence="11">MT8872</strain>
    </source>
</reference>
<feature type="chain" id="PRO_5028946215" evidence="8">
    <location>
        <begin position="28"/>
        <end position="663"/>
    </location>
</feature>
<dbReference type="InterPro" id="IPR000718">
    <property type="entry name" value="Peptidase_M13"/>
</dbReference>
<keyword evidence="11" id="KW-1185">Reference proteome</keyword>
<dbReference type="CDD" id="cd08662">
    <property type="entry name" value="M13"/>
    <property type="match status" value="1"/>
</dbReference>
<dbReference type="PRINTS" id="PR00786">
    <property type="entry name" value="NEPRILYSIN"/>
</dbReference>
<dbReference type="InterPro" id="IPR024079">
    <property type="entry name" value="MetalloPept_cat_dom_sf"/>
</dbReference>
<dbReference type="GO" id="GO:0046872">
    <property type="term" value="F:metal ion binding"/>
    <property type="evidence" value="ECO:0007669"/>
    <property type="project" value="UniProtKB-KW"/>
</dbReference>
<dbReference type="WBParaSite" id="Pan_g11991.t1">
    <property type="protein sequence ID" value="Pan_g11991.t1"/>
    <property type="gene ID" value="Pan_g11991"/>
</dbReference>
<dbReference type="Pfam" id="PF01431">
    <property type="entry name" value="Peptidase_M13"/>
    <property type="match status" value="1"/>
</dbReference>
<evidence type="ECO:0000256" key="2">
    <source>
        <dbReference type="ARBA" id="ARBA00007357"/>
    </source>
</evidence>
<keyword evidence="4" id="KW-0479">Metal-binding</keyword>
<dbReference type="GO" id="GO:0004222">
    <property type="term" value="F:metalloendopeptidase activity"/>
    <property type="evidence" value="ECO:0007669"/>
    <property type="project" value="InterPro"/>
</dbReference>
<sequence>MLKAVNRSIFLSVFVLVLFLAIRSTQADVYESVDDPKAKAFGNRVCTNPECTIVAANFINHGNDKIKPCDNFAQFTCDRYQLFKKYIPLMESQRVINGRLKLLLETPTSPEDKPYHTLMKTFYDKCMKQHEESPMPSFKALIDEIGGWPLLKPQTWTEFGGSFEEYIANIQKKIEAPILFNVLTTSNSLRGNKDDYMLHLSPAAAIEVGASKFPRLATLLGADNPSLAADINEFFVQIDNKRQELLDNSKNGFPAWSKLDVMKVEFPNFDLEKYVRHLFDGIAEVNSETIIYFTNLEYFQGIHTLLTDKRVFANYAVGVLASTFFKPKSICIEKTGELFEYPLSQLYVKNYFDHAAVPRVAEMFKLLKEELHEIIEKADWLDDTTRSNAFKKLDHLKADIGYPENLFDDAFVSNVYNIPPSQPSESYFALEARIQRRLHVVTLARISKKLDRATWIKTTSVIGVNAHSMSFLNKIYIPAAILILPHFSPNLPDYINFAATGLVVAHEITHGYDNKGRLYDETGDYRDWWQKETVKVYKEKSNCFVKQYDKENYDGQLSLGENIADNGGMKLAFNAYKKLMASRGGVPEPALPGFEEFTPEEMFFMAFASTWCNDGNEMLDPNDEHPPGETRLKVVTQNIKEFSETFACPKNAPMNPDLRCSLW</sequence>
<dbReference type="PROSITE" id="PS51885">
    <property type="entry name" value="NEPRILYSIN"/>
    <property type="match status" value="1"/>
</dbReference>
<evidence type="ECO:0000256" key="7">
    <source>
        <dbReference type="ARBA" id="ARBA00023049"/>
    </source>
</evidence>
<accession>A0A7E4URH5</accession>
<comment type="similarity">
    <text evidence="2">Belongs to the peptidase M13 family.</text>
</comment>
<dbReference type="GO" id="GO:0005886">
    <property type="term" value="C:plasma membrane"/>
    <property type="evidence" value="ECO:0007669"/>
    <property type="project" value="TreeGrafter"/>
</dbReference>
<feature type="domain" description="Peptidase M13 N-terminal" evidence="10">
    <location>
        <begin position="68"/>
        <end position="403"/>
    </location>
</feature>
<evidence type="ECO:0000256" key="4">
    <source>
        <dbReference type="ARBA" id="ARBA00022723"/>
    </source>
</evidence>
<dbReference type="SUPFAM" id="SSF55486">
    <property type="entry name" value="Metalloproteases ('zincins'), catalytic domain"/>
    <property type="match status" value="1"/>
</dbReference>
<feature type="signal peptide" evidence="8">
    <location>
        <begin position="1"/>
        <end position="27"/>
    </location>
</feature>
<evidence type="ECO:0000313" key="12">
    <source>
        <dbReference type="WBParaSite" id="Pan_g11991.t1"/>
    </source>
</evidence>
<dbReference type="Pfam" id="PF05649">
    <property type="entry name" value="Peptidase_M13_N"/>
    <property type="match status" value="1"/>
</dbReference>
<feature type="domain" description="Peptidase M13 C-terminal" evidence="9">
    <location>
        <begin position="471"/>
        <end position="661"/>
    </location>
</feature>
<evidence type="ECO:0000256" key="8">
    <source>
        <dbReference type="SAM" id="SignalP"/>
    </source>
</evidence>
<keyword evidence="6" id="KW-0862">Zinc</keyword>
<keyword evidence="3" id="KW-0645">Protease</keyword>
<reference evidence="12" key="2">
    <citation type="submission" date="2020-10" db="UniProtKB">
        <authorList>
            <consortium name="WormBaseParasite"/>
        </authorList>
    </citation>
    <scope>IDENTIFICATION</scope>
</reference>
<evidence type="ECO:0000256" key="1">
    <source>
        <dbReference type="ARBA" id="ARBA00001947"/>
    </source>
</evidence>
<dbReference type="InterPro" id="IPR042089">
    <property type="entry name" value="Peptidase_M13_dom_2"/>
</dbReference>
<dbReference type="PANTHER" id="PTHR11733:SF167">
    <property type="entry name" value="FI17812P1-RELATED"/>
    <property type="match status" value="1"/>
</dbReference>
<protein>
    <submittedName>
        <fullName evidence="12">Neprilysin</fullName>
    </submittedName>
</protein>
<dbReference type="AlphaFoldDB" id="A0A7E4URH5"/>
<keyword evidence="8" id="KW-0732">Signal</keyword>
<dbReference type="PANTHER" id="PTHR11733">
    <property type="entry name" value="ZINC METALLOPROTEASE FAMILY M13 NEPRILYSIN-RELATED"/>
    <property type="match status" value="1"/>
</dbReference>
<evidence type="ECO:0000256" key="6">
    <source>
        <dbReference type="ARBA" id="ARBA00022833"/>
    </source>
</evidence>
<evidence type="ECO:0000256" key="3">
    <source>
        <dbReference type="ARBA" id="ARBA00022670"/>
    </source>
</evidence>
<dbReference type="Proteomes" id="UP000492821">
    <property type="component" value="Unassembled WGS sequence"/>
</dbReference>
<evidence type="ECO:0000313" key="11">
    <source>
        <dbReference type="Proteomes" id="UP000492821"/>
    </source>
</evidence>
<keyword evidence="5" id="KW-0378">Hydrolase</keyword>
<name>A0A7E4URH5_PANRE</name>